<dbReference type="EMBL" id="JAIHOM010000001">
    <property type="protein sequence ID" value="MCW6034738.1"/>
    <property type="molecule type" value="Genomic_DNA"/>
</dbReference>
<dbReference type="RefSeq" id="WP_265262390.1">
    <property type="nucleotide sequence ID" value="NZ_JAIHOM010000001.1"/>
</dbReference>
<evidence type="ECO:0000313" key="2">
    <source>
        <dbReference type="Proteomes" id="UP001526426"/>
    </source>
</evidence>
<protein>
    <submittedName>
        <fullName evidence="1">Uncharacterized protein</fullName>
    </submittedName>
</protein>
<sequence>MLMSSSAKVPQYFQDLIEFYPQSEGAGVAIFYQVTPPGVDLEQVALHQYQTFLGQKWEQRSESWMRPWKRVYQRTRDVKANFVGEMTAATVLVGRHDQKWVLKLLRINSDDYVQAYTVLNAGFNCPEAEEFRVYSIGEDEEIQGLLGISRRRNGEILTLALWDD</sequence>
<gene>
    <name evidence="1" type="ORF">K4A83_00395</name>
</gene>
<organism evidence="1 2">
    <name type="scientific">Spirulina subsalsa FACHB-351</name>
    <dbReference type="NCBI Taxonomy" id="234711"/>
    <lineage>
        <taxon>Bacteria</taxon>
        <taxon>Bacillati</taxon>
        <taxon>Cyanobacteriota</taxon>
        <taxon>Cyanophyceae</taxon>
        <taxon>Spirulinales</taxon>
        <taxon>Spirulinaceae</taxon>
        <taxon>Spirulina</taxon>
    </lineage>
</organism>
<dbReference type="Proteomes" id="UP001526426">
    <property type="component" value="Unassembled WGS sequence"/>
</dbReference>
<evidence type="ECO:0000313" key="1">
    <source>
        <dbReference type="EMBL" id="MCW6034738.1"/>
    </source>
</evidence>
<accession>A0ABT3KZR3</accession>
<comment type="caution">
    <text evidence="1">The sequence shown here is derived from an EMBL/GenBank/DDBJ whole genome shotgun (WGS) entry which is preliminary data.</text>
</comment>
<reference evidence="1 2" key="1">
    <citation type="submission" date="2021-08" db="EMBL/GenBank/DDBJ databases">
        <title>Draft genome sequence of Spirulina subsalsa with high tolerance to salinity and hype-accumulation of phycocyanin.</title>
        <authorList>
            <person name="Pei H."/>
            <person name="Jiang L."/>
        </authorList>
    </citation>
    <scope>NUCLEOTIDE SEQUENCE [LARGE SCALE GENOMIC DNA]</scope>
    <source>
        <strain evidence="1 2">FACHB-351</strain>
    </source>
</reference>
<keyword evidence="2" id="KW-1185">Reference proteome</keyword>
<name>A0ABT3KZR3_9CYAN</name>
<proteinExistence type="predicted"/>